<dbReference type="Pfam" id="PF25036">
    <property type="entry name" value="VPS13_VAB"/>
    <property type="match status" value="1"/>
</dbReference>
<evidence type="ECO:0000256" key="2">
    <source>
        <dbReference type="ARBA" id="ARBA00022448"/>
    </source>
</evidence>
<dbReference type="InterPro" id="IPR009543">
    <property type="entry name" value="VPS13_VAB"/>
</dbReference>
<evidence type="ECO:0000256" key="3">
    <source>
        <dbReference type="ARBA" id="ARBA00023055"/>
    </source>
</evidence>
<keyword evidence="3" id="KW-0445">Lipid transport</keyword>
<gene>
    <name evidence="9" type="primary">Vps13</name>
    <name evidence="9" type="ORF">CDAR_210801</name>
</gene>
<dbReference type="InterPro" id="IPR026847">
    <property type="entry name" value="VPS13"/>
</dbReference>
<feature type="domain" description="VPS13-like middle region" evidence="6">
    <location>
        <begin position="856"/>
        <end position="1518"/>
    </location>
</feature>
<comment type="similarity">
    <text evidence="1">Belongs to the VPS13 family.</text>
</comment>
<feature type="region of interest" description="Disordered" evidence="4">
    <location>
        <begin position="2442"/>
        <end position="2466"/>
    </location>
</feature>
<protein>
    <submittedName>
        <fullName evidence="9">Vacuolar protein sorting-associated protein 13</fullName>
    </submittedName>
</protein>
<keyword evidence="10" id="KW-1185">Reference proteome</keyword>
<proteinExistence type="inferred from homology"/>
<dbReference type="GO" id="GO:0045053">
    <property type="term" value="P:protein retention in Golgi apparatus"/>
    <property type="evidence" value="ECO:0007669"/>
    <property type="project" value="TreeGrafter"/>
</dbReference>
<dbReference type="Pfam" id="PF25037">
    <property type="entry name" value="VPS13_C"/>
    <property type="match status" value="1"/>
</dbReference>
<dbReference type="Proteomes" id="UP001054837">
    <property type="component" value="Unassembled WGS sequence"/>
</dbReference>
<evidence type="ECO:0000259" key="7">
    <source>
        <dbReference type="Pfam" id="PF25036"/>
    </source>
</evidence>
<feature type="region of interest" description="Disordered" evidence="4">
    <location>
        <begin position="1562"/>
        <end position="1590"/>
    </location>
</feature>
<dbReference type="PANTHER" id="PTHR16166:SF146">
    <property type="entry name" value="VACUOLAR PROTEIN SORTING-ASSOCIATED PROTEIN 13A-LIKE ISOFORM X1"/>
    <property type="match status" value="1"/>
</dbReference>
<feature type="domain" description="Vacuolar protein sorting-associated protein 13 VPS13 adaptor binding" evidence="7">
    <location>
        <begin position="1857"/>
        <end position="2401"/>
    </location>
</feature>
<keyword evidence="2" id="KW-0813">Transport</keyword>
<evidence type="ECO:0000313" key="9">
    <source>
        <dbReference type="EMBL" id="GIY31763.1"/>
    </source>
</evidence>
<dbReference type="InterPro" id="IPR026854">
    <property type="entry name" value="VPS13_N"/>
</dbReference>
<dbReference type="GO" id="GO:0006869">
    <property type="term" value="P:lipid transport"/>
    <property type="evidence" value="ECO:0007669"/>
    <property type="project" value="UniProtKB-KW"/>
</dbReference>
<feature type="compositionally biased region" description="Low complexity" evidence="4">
    <location>
        <begin position="1566"/>
        <end position="1576"/>
    </location>
</feature>
<reference evidence="9 10" key="1">
    <citation type="submission" date="2021-06" db="EMBL/GenBank/DDBJ databases">
        <title>Caerostris darwini draft genome.</title>
        <authorList>
            <person name="Kono N."/>
            <person name="Arakawa K."/>
        </authorList>
    </citation>
    <scope>NUCLEOTIDE SEQUENCE [LARGE SCALE GENOMIC DNA]</scope>
</reference>
<dbReference type="InterPro" id="IPR056747">
    <property type="entry name" value="VPS13-like_M"/>
</dbReference>
<feature type="domain" description="Chorein N-terminal" evidence="5">
    <location>
        <begin position="8"/>
        <end position="512"/>
    </location>
</feature>
<dbReference type="Pfam" id="PF25033">
    <property type="entry name" value="VPS13_M"/>
    <property type="match status" value="1"/>
</dbReference>
<organism evidence="9 10">
    <name type="scientific">Caerostris darwini</name>
    <dbReference type="NCBI Taxonomy" id="1538125"/>
    <lineage>
        <taxon>Eukaryota</taxon>
        <taxon>Metazoa</taxon>
        <taxon>Ecdysozoa</taxon>
        <taxon>Arthropoda</taxon>
        <taxon>Chelicerata</taxon>
        <taxon>Arachnida</taxon>
        <taxon>Araneae</taxon>
        <taxon>Araneomorphae</taxon>
        <taxon>Entelegynae</taxon>
        <taxon>Araneoidea</taxon>
        <taxon>Araneidae</taxon>
        <taxon>Caerostris</taxon>
    </lineage>
</organism>
<comment type="caution">
    <text evidence="9">The sequence shown here is derived from an EMBL/GenBank/DDBJ whole genome shotgun (WGS) entry which is preliminary data.</text>
</comment>
<name>A0AAV4SB85_9ARAC</name>
<evidence type="ECO:0000256" key="4">
    <source>
        <dbReference type="SAM" id="MobiDB-lite"/>
    </source>
</evidence>
<dbReference type="PANTHER" id="PTHR16166">
    <property type="entry name" value="VACUOLAR PROTEIN SORTING-ASSOCIATED PROTEIN VPS13"/>
    <property type="match status" value="1"/>
</dbReference>
<evidence type="ECO:0000256" key="1">
    <source>
        <dbReference type="ARBA" id="ARBA00006545"/>
    </source>
</evidence>
<accession>A0AAV4SB85</accession>
<dbReference type="InterPro" id="IPR056748">
    <property type="entry name" value="VPS13-like_C"/>
</dbReference>
<feature type="domain" description="Intermembrane lipid transfer protein VPS13-like C-terminal" evidence="8">
    <location>
        <begin position="3013"/>
        <end position="3131"/>
    </location>
</feature>
<dbReference type="Pfam" id="PF12624">
    <property type="entry name" value="VPS13_N"/>
    <property type="match status" value="1"/>
</dbReference>
<dbReference type="GO" id="GO:0006623">
    <property type="term" value="P:protein targeting to vacuole"/>
    <property type="evidence" value="ECO:0007669"/>
    <property type="project" value="TreeGrafter"/>
</dbReference>
<feature type="compositionally biased region" description="Acidic residues" evidence="4">
    <location>
        <begin position="1641"/>
        <end position="1658"/>
    </location>
</feature>
<sequence>MYELGRAFELMSLSQRFRKYFRGLSVRGHAADYWKDAYTAVLEEYVRPYTWARIKEHRDKYRQYKAMYKEHLHRPTDTELKLDLQLLEDSLDVTSILAAREQAKMKIAEDEPSLVRKVPIGKTWSFWSWFSSSGDEPDSSIEAIKDEKSAEDEEELLIVGDRDRSWWSRMTAEEKRRLFEGIGYERWGPDPEAALNHIGHKLNFTFANCTLSLVNGGKEILVATVTHFLSSLETRPGAKAYKVSARTESIVIEGASLENDLVPIITADNVTSGSNVPHIFALDFEKNPSQVNASYGLSITAEPMEVVYHKYAMKELLDFFELPRVSVELLKQKAKNKLKILADSGKEKIVHAFAKHQMMHLNVDLKSPYFVIPEHGSLQQGGSVIVLDTGRLTVNTDLQSDVPEESTKMEAEERLYDRFNMALSDIQVLFSDSGEEWRAAKQASESEMHLIPKAKVTVVFSNSVRPDCKILPRQKLNISVPSLKLNLSDRRISLIADFLQNIPFPKSKSESQVLSSSPSEYHLCSHALREPSGADLKDVWKSLHRKQNAKKLVIEPERPNRLLNVMQRSLSASDHSDEEEPGGAAERWARIIDLPGFEDNVSASNYIRILFRLVAGEVSIHLARSSDLTDKPYLMLRAEKLCVDAAHMVYGPALQASLHRIQLVDKLHKGSSGEYLELISSDNAADMVTVLYRKVQANCPEFKSHFHQVEHSLVIDVSTLSMAFHREAFVTLARFLQYVAAKLKPKSSSIRFSSMLKPTDLVLADSSDPPVPPGATKFSISARLNALHVRLCDTDLELADLKVAGLETDYVLKANEKSVLRVNLSELCMEDLVEDTLYKKWVRRSPHQKEMMERSNKDALPVRVDGSLTVRFGRTVVVLLHTFANELHRFLEPFLNLDTTTFFKKSTEGKLQQKISEFQQSGLRYQVSVEIQAPTILLPQKSTSPNALVLQMGELSVENFFQEEEDHCIDNLLIRLHALQLARAVILLDSRMEILEPILEPLKLRLDIKRALKPKNNEGLLYQVNGSMDLIKISIGQRDLSTMITIYQDNYAQFHFIDSNKTTDISPDAESGPEESVRKLEVFLYTSTDVRKETSFTFIMEGIVLTLYTDAEDMRSSNVRDPEQALTSFTLDEASLALETTNDKAIELKCSCQAATLVDLRAPKHSSLRKIFQSYSGDAGGSTGVACISLSMPPMVDLTYRRTGNGDAAVDAVVEKIRLNVSVSYLLGVLKYVSDALPGSRLPSSSAFLEDDEGRGRLPSDCTSGYLSTVSSEDPRALSLSVVFRKPEIVLFAQPDATDTGVLVLKMDVTLDYSFNLGQGNFVLFVAGLHMLSCIYGRRKHTMCTVLHPCEVELNRSLRLVEEEVQMSASVSSVQLCLSAAVVQTILQVSQQLLNNMQEEEDKRNYRLEKEQKHMQDLWSPISIYKQKWSEPECTCEYTRGQFVIPKYSENLVISAPEILVWCEISGVVKNIPVLYAKASFEAEIKDWSTQMKANGESRLELMYYNEKISTWEPLLEHVLIREGQYRPLEIVFKMFRGRAHPMVCNGSEELECTAPSLMTTDAPASVSSSLSSSGNESDDDDVMTTTVIRRKLPARTKRLSSIAKSRDSTSFVAYPGDSDSENEDGVLEKIASTFDHLFSEDEEGASDEPPSDSEGIADIDARSDSGETETADNEDVFDDAAPVYASPHEHHHHEHRSVDAMSDTALYLTIDCRDTINLNVTPAAISIMQEVFTEFTSPDMKTTSSVYSQEQKELELKNSLGPEVTLSILQKKEGEYEMVEEIKGRTPKNALADPDLVTPLVDISPADSDCEMAGDDNDGFHMSSTPASALKKFAPSESMYEEKSIAQLYEDSTLEKLLIEMESFDKLTCLLPHKTTTTMYALQPVKNKTRYFVLVDTEIYHGKRTITVRSPLKIQNHLGRPVHILCEKAALESAGANPEDYSKNPFQDKFVRLTTLQSDDTYDLPLLVAYHCKLYIRPLPTEVDCKEYGLSTEGIWWKDMTVPQKSSTFLECHAENDSEELTCAKVVCEENRDLKTPSVGTKLVPNFLLHLCPPLVFHNLLPLPIDIHVKNKDRTMRLKEGDSEVFFDFDPRKAQEVSLEVGQYIGLQWHGKMSVSGDTEELHPVSMSPETDTGGGNRHLALHVHVTRDRSIDLYLFSPYWIINKTGLPLQFRGSLSDAVYEATSSTDPVLFRFKKHRKKKAKLRVYSSQWSKSFSLDTVGNCGVVICVDKERNKKYHFFVKVEMSKMLLTKVVVIKPFFLVINNTDNHLRFMEKNEATDLWFDIAPDKCLPFWPDTSSLKMFVKLRDSKTVSQHFPIDFSHVTILRMEHGSGLKVVVKNGEDFPTTIAFHSYVPGDAPVRVDNYCEDLFLKINQKSQSQVTLLNPYQSVLYTWDDPSQERTLIWNLYNRKRIGFPARITRDGYGFEKVSFHSIRKTLVQQPSLRTSSMERSSSSDDDSESEDGILPRKTRKDKVVVHWVSYVEREQRVLLFTQDDRIARQARKAVDGERASLEFFLSLNGIGLSVVNDAHREIAYASLTPCPAIWEIEINHSWKLLTLELSAWLEDKWNADMQKAQLKDYLQVELSKMQMIKPFFGQLRRFYSPALWLQLRKSPYQTYAHLKIHRFQVDNQLPDAVFPTVLHPGTTPQYVVRRNGPKPFFESAFLLHSSRNTKTLKFWKVLLQEMHLHLDRGFCLSLYDMYSNFKVELDEATKLQEDMKIVQAPAVDMEQQLRRRSRKGISFEYIHLSPTVVHFSFSPRGTIHRATPHKSSLQGDILDLLLNSVGATLTEVKDVEIKLAFFERRGIICRPKDLMTDIHSHYKSQVVQQVYVMVLGLDILGNPYGLLKDFTRGFGDFFYEPYLGSIKGPDEFAESLARGAQSLLGHVIGGSAGAISLVTGSLGQTFSVLTFDEDYRKKRQQRMQLRSNSLPEAICTATKSFVMGVVLGLSGVIVQPITGGQQEGVEGFFRGIGKGLLGLITKPAGGVMDMVSMAFDGIRRAAEMGESVVLRMRLPRYINPAEGLRPYSPYLASGCHLLEQVSKGHYAETDVYWAHAALTPHDRTRIALVTDRHLFLLEKGRFWGGWDVEWVISVDDVLTVPHIQGHNLVIKVKQEDWILNFSGDERYIQSDDSQVLEWLKDKTEKVLLYNMRGKPCPI</sequence>
<evidence type="ECO:0000259" key="5">
    <source>
        <dbReference type="Pfam" id="PF12624"/>
    </source>
</evidence>
<evidence type="ECO:0000259" key="6">
    <source>
        <dbReference type="Pfam" id="PF25033"/>
    </source>
</evidence>
<dbReference type="EMBL" id="BPLQ01007718">
    <property type="protein sequence ID" value="GIY31763.1"/>
    <property type="molecule type" value="Genomic_DNA"/>
</dbReference>
<evidence type="ECO:0000259" key="8">
    <source>
        <dbReference type="Pfam" id="PF25037"/>
    </source>
</evidence>
<feature type="region of interest" description="Disordered" evidence="4">
    <location>
        <begin position="1641"/>
        <end position="1677"/>
    </location>
</feature>
<evidence type="ECO:0000313" key="10">
    <source>
        <dbReference type="Proteomes" id="UP001054837"/>
    </source>
</evidence>
<feature type="compositionally biased region" description="Acidic residues" evidence="4">
    <location>
        <begin position="1667"/>
        <end position="1677"/>
    </location>
</feature>